<comment type="caution">
    <text evidence="1">The sequence shown here is derived from an EMBL/GenBank/DDBJ whole genome shotgun (WGS) entry which is preliminary data.</text>
</comment>
<accession>A0A0W0FQF2</accession>
<dbReference type="AlphaFoldDB" id="A0A0W0FQF2"/>
<organism evidence="1 2">
    <name type="scientific">Moniliophthora roreri</name>
    <name type="common">Frosty pod rot fungus</name>
    <name type="synonym">Monilia roreri</name>
    <dbReference type="NCBI Taxonomy" id="221103"/>
    <lineage>
        <taxon>Eukaryota</taxon>
        <taxon>Fungi</taxon>
        <taxon>Dikarya</taxon>
        <taxon>Basidiomycota</taxon>
        <taxon>Agaricomycotina</taxon>
        <taxon>Agaricomycetes</taxon>
        <taxon>Agaricomycetidae</taxon>
        <taxon>Agaricales</taxon>
        <taxon>Marasmiineae</taxon>
        <taxon>Marasmiaceae</taxon>
        <taxon>Moniliophthora</taxon>
    </lineage>
</organism>
<dbReference type="Proteomes" id="UP000054988">
    <property type="component" value="Unassembled WGS sequence"/>
</dbReference>
<evidence type="ECO:0000313" key="1">
    <source>
        <dbReference type="EMBL" id="KTB38440.1"/>
    </source>
</evidence>
<gene>
    <name evidence="1" type="ORF">WG66_9007</name>
</gene>
<dbReference type="EMBL" id="LATX01001763">
    <property type="protein sequence ID" value="KTB38440.1"/>
    <property type="molecule type" value="Genomic_DNA"/>
</dbReference>
<protein>
    <submittedName>
        <fullName evidence="1">Uncharacterized protein</fullName>
    </submittedName>
</protein>
<name>A0A0W0FQF2_MONRR</name>
<evidence type="ECO:0000313" key="2">
    <source>
        <dbReference type="Proteomes" id="UP000054988"/>
    </source>
</evidence>
<proteinExistence type="predicted"/>
<sequence>MLIRLWGSAEERKRELLRNFMVLVQAIEIASLRQITQTDIAEYEQLIGIYLHGLLDLFKGASVHSTHHALLHVGEFMEEMGPNHCRNASAQERYILFMQEQNVNMKFGELESTQMHSCNETANLYGLMDSDKDLRATVPNQVKSLCAITSKDDRGTKKANLIDCNNTAALGAAELRFIPNSEMAEIELIVQNRFKGIKELVRIDIQSYFLKQMAIRGVTYTIRS</sequence>
<reference evidence="1 2" key="1">
    <citation type="submission" date="2015-12" db="EMBL/GenBank/DDBJ databases">
        <title>Draft genome sequence of Moniliophthora roreri, the causal agent of frosty pod rot of cacao.</title>
        <authorList>
            <person name="Aime M.C."/>
            <person name="Diaz-Valderrama J.R."/>
            <person name="Kijpornyongpan T."/>
            <person name="Phillips-Mora W."/>
        </authorList>
    </citation>
    <scope>NUCLEOTIDE SEQUENCE [LARGE SCALE GENOMIC DNA]</scope>
    <source>
        <strain evidence="1 2">MCA 2952</strain>
    </source>
</reference>